<feature type="domain" description="MACPF" evidence="11">
    <location>
        <begin position="33"/>
        <end position="381"/>
    </location>
</feature>
<dbReference type="KEGG" id="pbi:103059195"/>
<dbReference type="GO" id="GO:0005576">
    <property type="term" value="C:extracellular region"/>
    <property type="evidence" value="ECO:0007669"/>
    <property type="project" value="UniProtKB-SubCell"/>
</dbReference>
<dbReference type="PANTHER" id="PTHR46096">
    <property type="entry name" value="PERFORIN-1"/>
    <property type="match status" value="1"/>
</dbReference>
<evidence type="ECO:0000256" key="5">
    <source>
        <dbReference type="ARBA" id="ARBA00022729"/>
    </source>
</evidence>
<protein>
    <submittedName>
        <fullName evidence="13">Perforin-1-like</fullName>
    </submittedName>
</protein>
<feature type="chain" id="PRO_5039921785" evidence="9">
    <location>
        <begin position="28"/>
        <end position="561"/>
    </location>
</feature>
<evidence type="ECO:0000313" key="13">
    <source>
        <dbReference type="RefSeq" id="XP_007434135.1"/>
    </source>
</evidence>
<evidence type="ECO:0000256" key="8">
    <source>
        <dbReference type="ARBA" id="ARBA00023157"/>
    </source>
</evidence>
<sequence>MLGAKPIFAAFTLQLPFLLLFLTGVSPQCQISTADECEEQKDFVPGYGLAGEGFDITTLERKEAKVLDLSKWQNADGTCTLCRNPLLEGRPLQRLPLAATDWVAKAACQRKIHTSLQSSGIGVVQAAAADVKNDWKVGLDVEAKPQNQVQLSLAGTHSKLADFTMEKGNQDKYTFAGHEISCSYYSFRISQHTLTKHFKRALNGLPAKYKPDSQLEYHQLIGTYGTHFISHLHLGGRVRDVTALRVCEAALDGATADEVKDCLNMEASARIGKASANAAYSICEELKKRKSFKGSFHQTYKERHTEVVGGDKHTDLLFSNDPDTSQNTDAYKEWLEGLKFMPALLSYSLQPIHILVPKGDPKREGLRQAVSKYVKDRALWRNCTQPCPPGTQRSVRDPCSCMCHSDSATNTMCCSRERGQSKLTVTIQRAHDLYGDHFTRTDAYVKVYFHGIQSQTSTVLNNDNPIWMTHLDLGHVQNLGEASRLKIEVWDEDNRYDDDLLGSCDRVPRSGKPHSEVCYFDHGRLDFQYHLECGPFLGGPYCLDYAPQQPHRGALLQRGAM</sequence>
<dbReference type="InterPro" id="IPR020863">
    <property type="entry name" value="MACPF_CS"/>
</dbReference>
<reference evidence="13" key="1">
    <citation type="submission" date="2025-08" db="UniProtKB">
        <authorList>
            <consortium name="RefSeq"/>
        </authorList>
    </citation>
    <scope>IDENTIFICATION</scope>
    <source>
        <tissue evidence="13">Liver</tissue>
    </source>
</reference>
<dbReference type="AlphaFoldDB" id="A0A9F2R261"/>
<dbReference type="GO" id="GO:0031640">
    <property type="term" value="P:killing of cells of another organism"/>
    <property type="evidence" value="ECO:0007669"/>
    <property type="project" value="UniProtKB-KW"/>
</dbReference>
<dbReference type="InterPro" id="IPR052784">
    <property type="entry name" value="Perforin-1_pore-forming"/>
</dbReference>
<dbReference type="Pfam" id="PF01823">
    <property type="entry name" value="MACPF"/>
    <property type="match status" value="1"/>
</dbReference>
<evidence type="ECO:0000259" key="10">
    <source>
        <dbReference type="PROSITE" id="PS50004"/>
    </source>
</evidence>
<organism evidence="12 13">
    <name type="scientific">Python bivittatus</name>
    <name type="common">Burmese python</name>
    <name type="synonym">Python molurus bivittatus</name>
    <dbReference type="NCBI Taxonomy" id="176946"/>
    <lineage>
        <taxon>Eukaryota</taxon>
        <taxon>Metazoa</taxon>
        <taxon>Chordata</taxon>
        <taxon>Craniata</taxon>
        <taxon>Vertebrata</taxon>
        <taxon>Euteleostomi</taxon>
        <taxon>Lepidosauria</taxon>
        <taxon>Squamata</taxon>
        <taxon>Bifurcata</taxon>
        <taxon>Unidentata</taxon>
        <taxon>Episquamata</taxon>
        <taxon>Toxicofera</taxon>
        <taxon>Serpentes</taxon>
        <taxon>Henophidia</taxon>
        <taxon>Pythonidae</taxon>
        <taxon>Python</taxon>
    </lineage>
</organism>
<dbReference type="PROSITE" id="PS00279">
    <property type="entry name" value="MACPF_1"/>
    <property type="match status" value="1"/>
</dbReference>
<keyword evidence="4" id="KW-0964">Secreted</keyword>
<dbReference type="PANTHER" id="PTHR46096:SF3">
    <property type="entry name" value="PERFORIN-1"/>
    <property type="match status" value="1"/>
</dbReference>
<dbReference type="GO" id="GO:0001771">
    <property type="term" value="P:immunological synapse formation"/>
    <property type="evidence" value="ECO:0007669"/>
    <property type="project" value="TreeGrafter"/>
</dbReference>
<dbReference type="OrthoDB" id="1366754at2759"/>
<dbReference type="OMA" id="LCKNALQ"/>
<keyword evidence="8" id="KW-1015">Disulfide bond</keyword>
<evidence type="ECO:0000259" key="11">
    <source>
        <dbReference type="PROSITE" id="PS51412"/>
    </source>
</evidence>
<dbReference type="InterPro" id="IPR020864">
    <property type="entry name" value="MACPF"/>
</dbReference>
<evidence type="ECO:0000256" key="3">
    <source>
        <dbReference type="ARBA" id="ARBA00009214"/>
    </source>
</evidence>
<dbReference type="Gene3D" id="2.60.40.150">
    <property type="entry name" value="C2 domain"/>
    <property type="match status" value="1"/>
</dbReference>
<dbReference type="GO" id="GO:0016020">
    <property type="term" value="C:membrane"/>
    <property type="evidence" value="ECO:0007669"/>
    <property type="project" value="UniProtKB-SubCell"/>
</dbReference>
<dbReference type="GO" id="GO:0051607">
    <property type="term" value="P:defense response to virus"/>
    <property type="evidence" value="ECO:0007669"/>
    <property type="project" value="TreeGrafter"/>
</dbReference>
<keyword evidence="7" id="KW-0472">Membrane</keyword>
<evidence type="ECO:0000256" key="9">
    <source>
        <dbReference type="SAM" id="SignalP"/>
    </source>
</evidence>
<feature type="signal peptide" evidence="9">
    <location>
        <begin position="1"/>
        <end position="27"/>
    </location>
</feature>
<accession>A0A9F2R261</accession>
<evidence type="ECO:0000256" key="7">
    <source>
        <dbReference type="ARBA" id="ARBA00023136"/>
    </source>
</evidence>
<dbReference type="Proteomes" id="UP000695026">
    <property type="component" value="Unplaced"/>
</dbReference>
<proteinExistence type="inferred from homology"/>
<dbReference type="SMART" id="SM00457">
    <property type="entry name" value="MACPF"/>
    <property type="match status" value="1"/>
</dbReference>
<comment type="similarity">
    <text evidence="3">Belongs to the complement C6/C7/C8/C9 family.</text>
</comment>
<dbReference type="Pfam" id="PF00168">
    <property type="entry name" value="C2"/>
    <property type="match status" value="1"/>
</dbReference>
<feature type="domain" description="C2" evidence="10">
    <location>
        <begin position="404"/>
        <end position="522"/>
    </location>
</feature>
<dbReference type="GO" id="GO:0022829">
    <property type="term" value="F:wide pore channel activity"/>
    <property type="evidence" value="ECO:0007669"/>
    <property type="project" value="TreeGrafter"/>
</dbReference>
<dbReference type="GO" id="GO:0001913">
    <property type="term" value="P:T cell mediated cytotoxicity"/>
    <property type="evidence" value="ECO:0007669"/>
    <property type="project" value="TreeGrafter"/>
</dbReference>
<name>A0A9F2R261_PYTBI</name>
<dbReference type="PROSITE" id="PS51412">
    <property type="entry name" value="MACPF_2"/>
    <property type="match status" value="1"/>
</dbReference>
<evidence type="ECO:0000313" key="12">
    <source>
        <dbReference type="Proteomes" id="UP000695026"/>
    </source>
</evidence>
<keyword evidence="6" id="KW-0204">Cytolysis</keyword>
<dbReference type="RefSeq" id="XP_007434135.1">
    <property type="nucleotide sequence ID" value="XM_007434073.2"/>
</dbReference>
<dbReference type="GeneID" id="103059195"/>
<comment type="subcellular location">
    <subcellularLocation>
        <location evidence="1">Membrane</location>
    </subcellularLocation>
    <subcellularLocation>
        <location evidence="2">Secreted</location>
    </subcellularLocation>
</comment>
<gene>
    <name evidence="13" type="primary">LOC103059195</name>
</gene>
<dbReference type="PROSITE" id="PS50004">
    <property type="entry name" value="C2"/>
    <property type="match status" value="1"/>
</dbReference>
<dbReference type="InterPro" id="IPR035892">
    <property type="entry name" value="C2_domain_sf"/>
</dbReference>
<evidence type="ECO:0000256" key="1">
    <source>
        <dbReference type="ARBA" id="ARBA00004370"/>
    </source>
</evidence>
<dbReference type="SUPFAM" id="SSF49562">
    <property type="entry name" value="C2 domain (Calcium/lipid-binding domain, CaLB)"/>
    <property type="match status" value="1"/>
</dbReference>
<keyword evidence="5 9" id="KW-0732">Signal</keyword>
<evidence type="ECO:0000256" key="6">
    <source>
        <dbReference type="ARBA" id="ARBA00022852"/>
    </source>
</evidence>
<dbReference type="SMART" id="SM00239">
    <property type="entry name" value="C2"/>
    <property type="match status" value="1"/>
</dbReference>
<evidence type="ECO:0000256" key="2">
    <source>
        <dbReference type="ARBA" id="ARBA00004613"/>
    </source>
</evidence>
<dbReference type="InterPro" id="IPR000008">
    <property type="entry name" value="C2_dom"/>
</dbReference>
<evidence type="ECO:0000256" key="4">
    <source>
        <dbReference type="ARBA" id="ARBA00022525"/>
    </source>
</evidence>
<keyword evidence="12" id="KW-1185">Reference proteome</keyword>